<keyword evidence="3" id="KW-1185">Reference proteome</keyword>
<dbReference type="GO" id="GO:0005643">
    <property type="term" value="C:nuclear pore"/>
    <property type="evidence" value="ECO:0007669"/>
    <property type="project" value="TreeGrafter"/>
</dbReference>
<evidence type="ECO:0000313" key="2">
    <source>
        <dbReference type="EMBL" id="NXU68885.1"/>
    </source>
</evidence>
<dbReference type="OrthoDB" id="6510268at2759"/>
<name>A0A7L3MQK1_9PASS</name>
<feature type="region of interest" description="Disordered" evidence="1">
    <location>
        <begin position="485"/>
        <end position="508"/>
    </location>
</feature>
<feature type="non-terminal residue" evidence="2">
    <location>
        <position position="1"/>
    </location>
</feature>
<feature type="compositionally biased region" description="Polar residues" evidence="1">
    <location>
        <begin position="108"/>
        <end position="131"/>
    </location>
</feature>
<evidence type="ECO:0000313" key="3">
    <source>
        <dbReference type="Proteomes" id="UP000558460"/>
    </source>
</evidence>
<dbReference type="PANTHER" id="PTHR23193">
    <property type="entry name" value="NUCLEAR PORE COMPLEX PROTEIN NUP"/>
    <property type="match status" value="1"/>
</dbReference>
<organism evidence="2 3">
    <name type="scientific">Horornis vulcanius</name>
    <dbReference type="NCBI Taxonomy" id="2585811"/>
    <lineage>
        <taxon>Eukaryota</taxon>
        <taxon>Metazoa</taxon>
        <taxon>Chordata</taxon>
        <taxon>Craniata</taxon>
        <taxon>Vertebrata</taxon>
        <taxon>Euteleostomi</taxon>
        <taxon>Archelosauria</taxon>
        <taxon>Archosauria</taxon>
        <taxon>Dinosauria</taxon>
        <taxon>Saurischia</taxon>
        <taxon>Theropoda</taxon>
        <taxon>Coelurosauria</taxon>
        <taxon>Aves</taxon>
        <taxon>Neognathae</taxon>
        <taxon>Neoaves</taxon>
        <taxon>Telluraves</taxon>
        <taxon>Australaves</taxon>
        <taxon>Passeriformes</taxon>
        <taxon>Sylvioidea</taxon>
        <taxon>Scotocercidae</taxon>
        <taxon>Horornis</taxon>
    </lineage>
</organism>
<feature type="non-terminal residue" evidence="2">
    <location>
        <position position="700"/>
    </location>
</feature>
<gene>
    <name evidence="2" type="primary">Pom121</name>
    <name evidence="2" type="ORF">HORVUL_R05835</name>
</gene>
<dbReference type="Proteomes" id="UP000558460">
    <property type="component" value="Unassembled WGS sequence"/>
</dbReference>
<comment type="caution">
    <text evidence="2">The sequence shown here is derived from an EMBL/GenBank/DDBJ whole genome shotgun (WGS) entry which is preliminary data.</text>
</comment>
<dbReference type="GO" id="GO:0017056">
    <property type="term" value="F:structural constituent of nuclear pore"/>
    <property type="evidence" value="ECO:0007669"/>
    <property type="project" value="TreeGrafter"/>
</dbReference>
<dbReference type="PANTHER" id="PTHR23193:SF5">
    <property type="entry name" value="NUCLEAR ENVELOPE PORE MEMBRANE PROTEIN POM 121C-RELATED"/>
    <property type="match status" value="1"/>
</dbReference>
<protein>
    <submittedName>
        <fullName evidence="2">PO121 protein</fullName>
    </submittedName>
</protein>
<proteinExistence type="predicted"/>
<evidence type="ECO:0000256" key="1">
    <source>
        <dbReference type="SAM" id="MobiDB-lite"/>
    </source>
</evidence>
<feature type="compositionally biased region" description="Low complexity" evidence="1">
    <location>
        <begin position="90"/>
        <end position="104"/>
    </location>
</feature>
<dbReference type="InterPro" id="IPR026054">
    <property type="entry name" value="Nucleoporin"/>
</dbReference>
<reference evidence="2 3" key="1">
    <citation type="submission" date="2019-09" db="EMBL/GenBank/DDBJ databases">
        <title>Bird 10,000 Genomes (B10K) Project - Family phase.</title>
        <authorList>
            <person name="Zhang G."/>
        </authorList>
    </citation>
    <scope>NUCLEOTIDE SEQUENCE [LARGE SCALE GENOMIC DNA]</scope>
    <source>
        <strain evidence="2">B10K-DU-029-69</strain>
        <tissue evidence="2">Muscle</tissue>
    </source>
</reference>
<feature type="region of interest" description="Disordered" evidence="1">
    <location>
        <begin position="84"/>
        <end position="141"/>
    </location>
</feature>
<accession>A0A7L3MQK1</accession>
<sequence>PPSTSGSSGTRKRKIPLLSSLHGDQLVLPPPPQLGYSITSEDLDAEKKAVLQWFNSVLEDKADAVPSTSAEMIPVSKPVVFAVTSPGPMPASTAPALASSSPLDSLKKMQSSQAVSTAPDSTGTVAASQPRPSDAQPPALAVPLESSSLPAISADTKPVPVLSTPAPSAPPTLGVQPPRSLAPLVFTEMGQTPSKPPSFPKPSILFGMLNTPPTSQPAVPAATAVPTTATAAAATSTAVATTTPIFKPIFGAVPKSENTAACTAVTSTTATVSASSGPASTSSTSSIFKPIFGSITAASSPAKVSPFAFNPMAQPASEPPTASTATLAGFTGLANVIFTTAATTATTQSSSTDATIKPVFSFGLNLPASTGPTPSVTVTAATSTSTAQSFLFGGLASSAPSTETSFATSGPVFQFGKPPPATVTATTSVPGGPAFGQVPSNSTVAATTMGFNIFGSTTLTSSAPATTAQAPLTFGSVSPFGSFSASAKPPPPYPSTGSQLTFSTGTAESRVLASKPAAGPISLTPPFSFGGPPAQSVVQPAFGSSAQPVFGTTSAQGSFGTSSSQAVFGTTTTVFSFGTATSTTSAFGATTQTTSSSTSATVFGTTPSLFTFGATTQPGPPTSAFGMSTPGLSSGSPAVAFSFGAGQSGAAPAATPFGSSLPQSALGAQGQSMPFAFTMTSTPNSKPAFGGESSWNHGMG</sequence>
<dbReference type="GO" id="GO:0006606">
    <property type="term" value="P:protein import into nucleus"/>
    <property type="evidence" value="ECO:0007669"/>
    <property type="project" value="TreeGrafter"/>
</dbReference>
<dbReference type="Pfam" id="PF15229">
    <property type="entry name" value="POM121"/>
    <property type="match status" value="1"/>
</dbReference>
<dbReference type="GO" id="GO:0006405">
    <property type="term" value="P:RNA export from nucleus"/>
    <property type="evidence" value="ECO:0007669"/>
    <property type="project" value="TreeGrafter"/>
</dbReference>
<dbReference type="GO" id="GO:0008139">
    <property type="term" value="F:nuclear localization sequence binding"/>
    <property type="evidence" value="ECO:0007669"/>
    <property type="project" value="TreeGrafter"/>
</dbReference>
<dbReference type="EMBL" id="VZUA01402220">
    <property type="protein sequence ID" value="NXU68885.1"/>
    <property type="molecule type" value="Genomic_DNA"/>
</dbReference>
<dbReference type="AlphaFoldDB" id="A0A7L3MQK1"/>